<gene>
    <name evidence="1" type="ORF">E1963_13545</name>
</gene>
<name>A0A4R4FCH4_9FIRM</name>
<accession>A0A4R4FCH4</accession>
<dbReference type="RefSeq" id="WP_132278890.1">
    <property type="nucleotide sequence ID" value="NZ_JAOBST010000034.1"/>
</dbReference>
<evidence type="ECO:0000313" key="2">
    <source>
        <dbReference type="Proteomes" id="UP000295710"/>
    </source>
</evidence>
<proteinExistence type="predicted"/>
<reference evidence="1 2" key="1">
    <citation type="journal article" date="2016" name="Nat. Microbiol.">
        <title>The Mouse Intestinal Bacterial Collection (miBC) provides host-specific insight into cultured diversity and functional potential of the gut microbiota.</title>
        <authorList>
            <person name="Lagkouvardos I."/>
            <person name="Pukall R."/>
            <person name="Abt B."/>
            <person name="Foesel B.U."/>
            <person name="Meier-Kolthoff J.P."/>
            <person name="Kumar N."/>
            <person name="Bresciani A."/>
            <person name="Martinez I."/>
            <person name="Just S."/>
            <person name="Ziegler C."/>
            <person name="Brugiroux S."/>
            <person name="Garzetti D."/>
            <person name="Wenning M."/>
            <person name="Bui T.P."/>
            <person name="Wang J."/>
            <person name="Hugenholtz F."/>
            <person name="Plugge C.M."/>
            <person name="Peterson D.A."/>
            <person name="Hornef M.W."/>
            <person name="Baines J.F."/>
            <person name="Smidt H."/>
            <person name="Walter J."/>
            <person name="Kristiansen K."/>
            <person name="Nielsen H.B."/>
            <person name="Haller D."/>
            <person name="Overmann J."/>
            <person name="Stecher B."/>
            <person name="Clavel T."/>
        </authorList>
    </citation>
    <scope>NUCLEOTIDE SEQUENCE [LARGE SCALE GENOMIC DNA]</scope>
    <source>
        <strain evidence="1 2">DSM 28560</strain>
    </source>
</reference>
<evidence type="ECO:0000313" key="1">
    <source>
        <dbReference type="EMBL" id="TDA20988.1"/>
    </source>
</evidence>
<organism evidence="1 2">
    <name type="scientific">Extibacter muris</name>
    <dbReference type="NCBI Taxonomy" id="1796622"/>
    <lineage>
        <taxon>Bacteria</taxon>
        <taxon>Bacillati</taxon>
        <taxon>Bacillota</taxon>
        <taxon>Clostridia</taxon>
        <taxon>Lachnospirales</taxon>
        <taxon>Lachnospiraceae</taxon>
        <taxon>Extibacter</taxon>
    </lineage>
</organism>
<dbReference type="Proteomes" id="UP000295710">
    <property type="component" value="Unassembled WGS sequence"/>
</dbReference>
<keyword evidence="2" id="KW-1185">Reference proteome</keyword>
<dbReference type="AlphaFoldDB" id="A0A4R4FCH4"/>
<dbReference type="EMBL" id="SMMX01000012">
    <property type="protein sequence ID" value="TDA20988.1"/>
    <property type="molecule type" value="Genomic_DNA"/>
</dbReference>
<comment type="caution">
    <text evidence="1">The sequence shown here is derived from an EMBL/GenBank/DDBJ whole genome shotgun (WGS) entry which is preliminary data.</text>
</comment>
<sequence length="159" mass="17634">MKKKTYPVANIGSVSLLMVFIILCLVTFATLSLSSAAGDYKYSKDTAGHNTEYYNACNEAERKLKEIDGILGNAYRNRSGDYYADAAVLLNTVEGITLDLSSDEPILTFEEKINEDKALKIVLTLNKSDNLSGGFYRITSWQEVSTAGWEGNDRLKLIE</sequence>
<protein>
    <submittedName>
        <fullName evidence="1">Uncharacterized protein</fullName>
    </submittedName>
</protein>